<evidence type="ECO:0008006" key="4">
    <source>
        <dbReference type="Google" id="ProtNLM"/>
    </source>
</evidence>
<feature type="signal peptide" evidence="1">
    <location>
        <begin position="1"/>
        <end position="17"/>
    </location>
</feature>
<evidence type="ECO:0000313" key="3">
    <source>
        <dbReference type="Proteomes" id="UP000308092"/>
    </source>
</evidence>
<sequence length="161" mass="16931">MKVYNLALFMLAALATSTKVTSNGGESFVSKVRAVTQPDELKPESITAIMPDTLVEGGTNWSKCRSAGSSDEDCSKSGACSVGVCLGPGDSRRHHAREIRAYAPLVDGEDNKVGGEGVSLSDGMGLQKRDSRCRGWCSSDANCCHSDTCLGNVCLGPGKWP</sequence>
<proteinExistence type="predicted"/>
<accession>A0A4S3JCS5</accession>
<name>A0A4S3JCS5_9EURO</name>
<evidence type="ECO:0000313" key="2">
    <source>
        <dbReference type="EMBL" id="THC93006.1"/>
    </source>
</evidence>
<evidence type="ECO:0000256" key="1">
    <source>
        <dbReference type="SAM" id="SignalP"/>
    </source>
</evidence>
<feature type="chain" id="PRO_5020882353" description="WAP domain-containing protein" evidence="1">
    <location>
        <begin position="18"/>
        <end position="161"/>
    </location>
</feature>
<comment type="caution">
    <text evidence="2">The sequence shown here is derived from an EMBL/GenBank/DDBJ whole genome shotgun (WGS) entry which is preliminary data.</text>
</comment>
<dbReference type="Proteomes" id="UP000308092">
    <property type="component" value="Unassembled WGS sequence"/>
</dbReference>
<protein>
    <recommendedName>
        <fullName evidence="4">WAP domain-containing protein</fullName>
    </recommendedName>
</protein>
<organism evidence="2 3">
    <name type="scientific">Aspergillus tanneri</name>
    <dbReference type="NCBI Taxonomy" id="1220188"/>
    <lineage>
        <taxon>Eukaryota</taxon>
        <taxon>Fungi</taxon>
        <taxon>Dikarya</taxon>
        <taxon>Ascomycota</taxon>
        <taxon>Pezizomycotina</taxon>
        <taxon>Eurotiomycetes</taxon>
        <taxon>Eurotiomycetidae</taxon>
        <taxon>Eurotiales</taxon>
        <taxon>Aspergillaceae</taxon>
        <taxon>Aspergillus</taxon>
        <taxon>Aspergillus subgen. Circumdati</taxon>
    </lineage>
</organism>
<keyword evidence="3" id="KW-1185">Reference proteome</keyword>
<reference evidence="2 3" key="1">
    <citation type="submission" date="2019-03" db="EMBL/GenBank/DDBJ databases">
        <title>The genome sequence of a newly discovered highly antifungal drug resistant Aspergillus species, Aspergillus tanneri NIH 1004.</title>
        <authorList>
            <person name="Mounaud S."/>
            <person name="Singh I."/>
            <person name="Joardar V."/>
            <person name="Pakala S."/>
            <person name="Pakala S."/>
            <person name="Venepally P."/>
            <person name="Hoover J."/>
            <person name="Nierman W."/>
            <person name="Chung J."/>
            <person name="Losada L."/>
        </authorList>
    </citation>
    <scope>NUCLEOTIDE SEQUENCE [LARGE SCALE GENOMIC DNA]</scope>
    <source>
        <strain evidence="2 3">NIH1004</strain>
    </source>
</reference>
<dbReference type="AlphaFoldDB" id="A0A4S3JCS5"/>
<gene>
    <name evidence="2" type="ORF">EYZ11_007515</name>
</gene>
<keyword evidence="1" id="KW-0732">Signal</keyword>
<dbReference type="EMBL" id="SOSA01000293">
    <property type="protein sequence ID" value="THC93006.1"/>
    <property type="molecule type" value="Genomic_DNA"/>
</dbReference>
<dbReference type="VEuPathDB" id="FungiDB:EYZ11_007515"/>